<reference evidence="8" key="1">
    <citation type="submission" date="2020-12" db="EMBL/GenBank/DDBJ databases">
        <title>Leucobacter sp. CAS1, isolated from Chromium sludge.</title>
        <authorList>
            <person name="Xu Z."/>
        </authorList>
    </citation>
    <scope>NUCLEOTIDE SEQUENCE</scope>
    <source>
        <strain evidence="8">CSA1</strain>
    </source>
</reference>
<evidence type="ECO:0000256" key="3">
    <source>
        <dbReference type="ARBA" id="ARBA00022960"/>
    </source>
</evidence>
<feature type="domain" description="BioF2-like acetyltransferase" evidence="7">
    <location>
        <begin position="168"/>
        <end position="299"/>
    </location>
</feature>
<dbReference type="Proteomes" id="UP000608530">
    <property type="component" value="Unassembled WGS sequence"/>
</dbReference>
<dbReference type="InterPro" id="IPR016181">
    <property type="entry name" value="Acyl_CoA_acyltransferase"/>
</dbReference>
<name>A0A934Q6U8_9MICO</name>
<dbReference type="InterPro" id="IPR003447">
    <property type="entry name" value="FEMABX"/>
</dbReference>
<dbReference type="InterPro" id="IPR038740">
    <property type="entry name" value="BioF2-like_GNAT_dom"/>
</dbReference>
<evidence type="ECO:0000256" key="5">
    <source>
        <dbReference type="ARBA" id="ARBA00023315"/>
    </source>
</evidence>
<evidence type="ECO:0000313" key="8">
    <source>
        <dbReference type="EMBL" id="MBK0419339.1"/>
    </source>
</evidence>
<sequence>MTSLQARYASPAEIDRWDDLVAANPSGGDFLQVRGFATTKAAVGWTPRYLVFEEAGGGRVVSVSLVLERRIPTVGDYWYLPHGPAVRTTADLRAHAEALRDFLRDRARGVFAATLEPLVEDTEENRTRLDSGEHSLAALGARWRDGIQINTSTAIVDVDRDDDELLASFHKKCRNMISRATRDGVEIREYPATPETFAHMHRLMRLVGGGKAKLDLRSQAYTERFWRAFSDAGLGRFFGIDVDGAPAVMAYTIRVGERAFYKDGGSERPRTTPGMSNLLQWHMMRVQRDAGAKSYDLVGVPPRDRLDDPEYLNHSLAPFKLSFAREVTEFIGAYDLVMRPGAYSRWQRYGLRLAQRLHRGRYDDTGMY</sequence>
<dbReference type="PANTHER" id="PTHR36174">
    <property type="entry name" value="LIPID II:GLYCINE GLYCYLTRANSFERASE"/>
    <property type="match status" value="1"/>
</dbReference>
<keyword evidence="5" id="KW-0012">Acyltransferase</keyword>
<keyword evidence="4" id="KW-0573">Peptidoglycan synthesis</keyword>
<organism evidence="8 9">
    <name type="scientific">Leucobacter chromiisoli</name>
    <dbReference type="NCBI Taxonomy" id="2796471"/>
    <lineage>
        <taxon>Bacteria</taxon>
        <taxon>Bacillati</taxon>
        <taxon>Actinomycetota</taxon>
        <taxon>Actinomycetes</taxon>
        <taxon>Micrococcales</taxon>
        <taxon>Microbacteriaceae</taxon>
        <taxon>Leucobacter</taxon>
    </lineage>
</organism>
<dbReference type="GO" id="GO:0071555">
    <property type="term" value="P:cell wall organization"/>
    <property type="evidence" value="ECO:0007669"/>
    <property type="project" value="UniProtKB-KW"/>
</dbReference>
<keyword evidence="9" id="KW-1185">Reference proteome</keyword>
<keyword evidence="2" id="KW-0808">Transferase</keyword>
<protein>
    <submittedName>
        <fullName evidence="8">Peptidoglycan bridge formation glycyltransferase FemA/FemB family protein</fullName>
    </submittedName>
</protein>
<dbReference type="RefSeq" id="WP_200115475.1">
    <property type="nucleotide sequence ID" value="NZ_JAEHOH010000012.1"/>
</dbReference>
<dbReference type="Gene3D" id="3.40.630.30">
    <property type="match status" value="2"/>
</dbReference>
<gene>
    <name evidence="8" type="ORF">JD276_09860</name>
</gene>
<dbReference type="GO" id="GO:0008360">
    <property type="term" value="P:regulation of cell shape"/>
    <property type="evidence" value="ECO:0007669"/>
    <property type="project" value="UniProtKB-KW"/>
</dbReference>
<dbReference type="PROSITE" id="PS51191">
    <property type="entry name" value="FEMABX"/>
    <property type="match status" value="1"/>
</dbReference>
<evidence type="ECO:0000259" key="7">
    <source>
        <dbReference type="Pfam" id="PF13480"/>
    </source>
</evidence>
<evidence type="ECO:0000256" key="2">
    <source>
        <dbReference type="ARBA" id="ARBA00022679"/>
    </source>
</evidence>
<evidence type="ECO:0000256" key="1">
    <source>
        <dbReference type="ARBA" id="ARBA00009943"/>
    </source>
</evidence>
<evidence type="ECO:0000256" key="4">
    <source>
        <dbReference type="ARBA" id="ARBA00022984"/>
    </source>
</evidence>
<dbReference type="GO" id="GO:0016755">
    <property type="term" value="F:aminoacyltransferase activity"/>
    <property type="evidence" value="ECO:0007669"/>
    <property type="project" value="InterPro"/>
</dbReference>
<evidence type="ECO:0000313" key="9">
    <source>
        <dbReference type="Proteomes" id="UP000608530"/>
    </source>
</evidence>
<dbReference type="AlphaFoldDB" id="A0A934Q6U8"/>
<dbReference type="InterPro" id="IPR050644">
    <property type="entry name" value="PG_Glycine_Bridge_Synth"/>
</dbReference>
<dbReference type="EMBL" id="JAEHOH010000012">
    <property type="protein sequence ID" value="MBK0419339.1"/>
    <property type="molecule type" value="Genomic_DNA"/>
</dbReference>
<dbReference type="SUPFAM" id="SSF55729">
    <property type="entry name" value="Acyl-CoA N-acyltransferases (Nat)"/>
    <property type="match status" value="2"/>
</dbReference>
<comment type="similarity">
    <text evidence="1">Belongs to the FemABX family.</text>
</comment>
<dbReference type="GO" id="GO:0009252">
    <property type="term" value="P:peptidoglycan biosynthetic process"/>
    <property type="evidence" value="ECO:0007669"/>
    <property type="project" value="UniProtKB-KW"/>
</dbReference>
<keyword evidence="3" id="KW-0133">Cell shape</keyword>
<evidence type="ECO:0000256" key="6">
    <source>
        <dbReference type="ARBA" id="ARBA00023316"/>
    </source>
</evidence>
<accession>A0A934Q6U8</accession>
<proteinExistence type="inferred from homology"/>
<keyword evidence="6" id="KW-0961">Cell wall biogenesis/degradation</keyword>
<comment type="caution">
    <text evidence="8">The sequence shown here is derived from an EMBL/GenBank/DDBJ whole genome shotgun (WGS) entry which is preliminary data.</text>
</comment>
<dbReference type="PANTHER" id="PTHR36174:SF1">
    <property type="entry name" value="LIPID II:GLYCINE GLYCYLTRANSFERASE"/>
    <property type="match status" value="1"/>
</dbReference>
<dbReference type="Pfam" id="PF13480">
    <property type="entry name" value="Acetyltransf_6"/>
    <property type="match status" value="1"/>
</dbReference>